<proteinExistence type="predicted"/>
<keyword evidence="1" id="KW-0547">Nucleotide-binding</keyword>
<name>A0AC61DD17_9FIRM</name>
<organism evidence="1 2">
    <name type="scientific">Sporanaerobium hydrogeniformans</name>
    <dbReference type="NCBI Taxonomy" id="3072179"/>
    <lineage>
        <taxon>Bacteria</taxon>
        <taxon>Bacillati</taxon>
        <taxon>Bacillota</taxon>
        <taxon>Clostridia</taxon>
        <taxon>Lachnospirales</taxon>
        <taxon>Lachnospiraceae</taxon>
        <taxon>Sporanaerobium</taxon>
    </lineage>
</organism>
<dbReference type="Proteomes" id="UP000224460">
    <property type="component" value="Unassembled WGS sequence"/>
</dbReference>
<reference evidence="1" key="1">
    <citation type="submission" date="2017-10" db="EMBL/GenBank/DDBJ databases">
        <title>Genome sequence of cellulolytic Lachnospiraceae bacterium XHS1971 isolated from hotspring sediment.</title>
        <authorList>
            <person name="Vasudevan G."/>
            <person name="Joshi A.J."/>
            <person name="Hivarkar S."/>
            <person name="Lanjekar V.B."/>
            <person name="Dhakephalkar P.K."/>
            <person name="Dagar S."/>
        </authorList>
    </citation>
    <scope>NUCLEOTIDE SEQUENCE</scope>
    <source>
        <strain evidence="1">XHS1971</strain>
    </source>
</reference>
<comment type="caution">
    <text evidence="1">The sequence shown here is derived from an EMBL/GenBank/DDBJ whole genome shotgun (WGS) entry which is preliminary data.</text>
</comment>
<dbReference type="EMBL" id="PEDL01000010">
    <property type="protein sequence ID" value="PHV70477.1"/>
    <property type="molecule type" value="Genomic_DNA"/>
</dbReference>
<keyword evidence="1" id="KW-0067">ATP-binding</keyword>
<sequence>MIELKEATYNYRESVGIMKVNLKLQKGQIIGVFGENGAGKTTLLKCIGGLLDLQRGEVLVDGEPIHPATYENLAFISEEGSLINDFTIEEHKRFFMSCFKRFNEERFEKLIDFFQLDRKKKLKAFSKGQKAKLEIAVGFSKGAKYILMDEPFLGNDVFTRSDFLGVMASFIEEGDIIVIATHLLNEIEHFIDRAIFLKFGRVIGDYSNEELEARGGNLTQVAKELFNYDISRMSSLE</sequence>
<keyword evidence="2" id="KW-1185">Reference proteome</keyword>
<accession>A0AC61DD17</accession>
<gene>
    <name evidence="1" type="ORF">CS063_10335</name>
</gene>
<evidence type="ECO:0000313" key="2">
    <source>
        <dbReference type="Proteomes" id="UP000224460"/>
    </source>
</evidence>
<evidence type="ECO:0000313" key="1">
    <source>
        <dbReference type="EMBL" id="PHV70477.1"/>
    </source>
</evidence>
<protein>
    <submittedName>
        <fullName evidence="1">Multidrug ABC transporter ATP-binding protein</fullName>
    </submittedName>
</protein>